<dbReference type="Pfam" id="PF12833">
    <property type="entry name" value="HTH_18"/>
    <property type="match status" value="1"/>
</dbReference>
<keyword evidence="1" id="KW-0805">Transcription regulation</keyword>
<dbReference type="PANTHER" id="PTHR46796">
    <property type="entry name" value="HTH-TYPE TRANSCRIPTIONAL ACTIVATOR RHAS-RELATED"/>
    <property type="match status" value="1"/>
</dbReference>
<evidence type="ECO:0000256" key="1">
    <source>
        <dbReference type="ARBA" id="ARBA00023015"/>
    </source>
</evidence>
<organism evidence="5 6">
    <name type="scientific">Rhizobium aquaticum</name>
    <dbReference type="NCBI Taxonomy" id="1549636"/>
    <lineage>
        <taxon>Bacteria</taxon>
        <taxon>Pseudomonadati</taxon>
        <taxon>Pseudomonadota</taxon>
        <taxon>Alphaproteobacteria</taxon>
        <taxon>Hyphomicrobiales</taxon>
        <taxon>Rhizobiaceae</taxon>
        <taxon>Rhizobium/Agrobacterium group</taxon>
        <taxon>Rhizobium</taxon>
    </lineage>
</organism>
<evidence type="ECO:0000256" key="3">
    <source>
        <dbReference type="ARBA" id="ARBA00023163"/>
    </source>
</evidence>
<dbReference type="InterPro" id="IPR050204">
    <property type="entry name" value="AraC_XylS_family_regulators"/>
</dbReference>
<reference evidence="5 6" key="1">
    <citation type="submission" date="2024-06" db="EMBL/GenBank/DDBJ databases">
        <title>Genomic Encyclopedia of Type Strains, Phase IV (KMG-IV): sequencing the most valuable type-strain genomes for metagenomic binning, comparative biology and taxonomic classification.</title>
        <authorList>
            <person name="Goeker M."/>
        </authorList>
    </citation>
    <scope>NUCLEOTIDE SEQUENCE [LARGE SCALE GENOMIC DNA]</scope>
    <source>
        <strain evidence="5 6">DSM 29780</strain>
    </source>
</reference>
<gene>
    <name evidence="5" type="ORF">ABID16_000010</name>
</gene>
<accession>A0ABV2IVB0</accession>
<evidence type="ECO:0000313" key="5">
    <source>
        <dbReference type="EMBL" id="MET3611705.1"/>
    </source>
</evidence>
<feature type="domain" description="HTH araC/xylS-type" evidence="4">
    <location>
        <begin position="221"/>
        <end position="321"/>
    </location>
</feature>
<dbReference type="Gene3D" id="1.10.10.60">
    <property type="entry name" value="Homeodomain-like"/>
    <property type="match status" value="1"/>
</dbReference>
<dbReference type="InterPro" id="IPR035418">
    <property type="entry name" value="AraC-bd_2"/>
</dbReference>
<dbReference type="Pfam" id="PF14525">
    <property type="entry name" value="AraC_binding_2"/>
    <property type="match status" value="1"/>
</dbReference>
<name>A0ABV2IVB0_9HYPH</name>
<evidence type="ECO:0000313" key="6">
    <source>
        <dbReference type="Proteomes" id="UP001549047"/>
    </source>
</evidence>
<sequence>MSENERSSRLPFVHIDIAPDMPEPLEAARKVVAQMFDLEAPSAEIAERFEMKVSVYDLGAMQMSTCTSSASILTRSTALVALTHVEHFIAVFYRSGSFSVTLEDERIDVPTGALTFFDLSRPSTIVADRVDNLGLTIPPDLLLPLVANPSVIHGLALRPESEANVALTMHMEDLWLRLPDMTPQEADAECQSLAAMFAAVIGAHVNRRSMARAHLRKNQFGAICRWIDGNLGNAGLDPATITAKFCMTRPTLYRMFEQRGGLMKYILERRLENVYRDLLDATLRHEKINAVMHRWGLRDHTSAGRAFRSYFGVTPRQVRANTGSQLGWPPVASTEAFRIKNMERLGPLLEQHKVRITQDKTGKTSPG</sequence>
<protein>
    <submittedName>
        <fullName evidence="5">AraC-like DNA-binding protein</fullName>
    </submittedName>
</protein>
<keyword evidence="3" id="KW-0804">Transcription</keyword>
<dbReference type="SMART" id="SM00342">
    <property type="entry name" value="HTH_ARAC"/>
    <property type="match status" value="1"/>
</dbReference>
<comment type="caution">
    <text evidence="5">The sequence shown here is derived from an EMBL/GenBank/DDBJ whole genome shotgun (WGS) entry which is preliminary data.</text>
</comment>
<evidence type="ECO:0000256" key="2">
    <source>
        <dbReference type="ARBA" id="ARBA00023125"/>
    </source>
</evidence>
<keyword evidence="2" id="KW-0238">DNA-binding</keyword>
<dbReference type="PROSITE" id="PS01124">
    <property type="entry name" value="HTH_ARAC_FAMILY_2"/>
    <property type="match status" value="1"/>
</dbReference>
<dbReference type="EMBL" id="JBEPMB010000001">
    <property type="protein sequence ID" value="MET3611705.1"/>
    <property type="molecule type" value="Genomic_DNA"/>
</dbReference>
<dbReference type="PANTHER" id="PTHR46796:SF6">
    <property type="entry name" value="ARAC SUBFAMILY"/>
    <property type="match status" value="1"/>
</dbReference>
<dbReference type="Proteomes" id="UP001549047">
    <property type="component" value="Unassembled WGS sequence"/>
</dbReference>
<evidence type="ECO:0000259" key="4">
    <source>
        <dbReference type="PROSITE" id="PS01124"/>
    </source>
</evidence>
<keyword evidence="6" id="KW-1185">Reference proteome</keyword>
<dbReference type="InterPro" id="IPR018060">
    <property type="entry name" value="HTH_AraC"/>
</dbReference>
<proteinExistence type="predicted"/>
<dbReference type="RefSeq" id="WP_354553821.1">
    <property type="nucleotide sequence ID" value="NZ_JBEPMB010000001.1"/>
</dbReference>